<gene>
    <name evidence="8" type="primary">LOC108838125</name>
</gene>
<dbReference type="AlphaFoldDB" id="A0A6J0M3L1"/>
<evidence type="ECO:0000259" key="6">
    <source>
        <dbReference type="Pfam" id="PF00462"/>
    </source>
</evidence>
<feature type="compositionally biased region" description="Polar residues" evidence="5">
    <location>
        <begin position="43"/>
        <end position="52"/>
    </location>
</feature>
<dbReference type="InterPro" id="IPR011905">
    <property type="entry name" value="GlrX-like_pln_2"/>
</dbReference>
<dbReference type="InterPro" id="IPR002109">
    <property type="entry name" value="Glutaredoxin"/>
</dbReference>
<keyword evidence="3" id="KW-0963">Cytoplasm</keyword>
<organism evidence="7 8">
    <name type="scientific">Raphanus sativus</name>
    <name type="common">Radish</name>
    <name type="synonym">Raphanus raphanistrum var. sativus</name>
    <dbReference type="NCBI Taxonomy" id="3726"/>
    <lineage>
        <taxon>Eukaryota</taxon>
        <taxon>Viridiplantae</taxon>
        <taxon>Streptophyta</taxon>
        <taxon>Embryophyta</taxon>
        <taxon>Tracheophyta</taxon>
        <taxon>Spermatophyta</taxon>
        <taxon>Magnoliopsida</taxon>
        <taxon>eudicotyledons</taxon>
        <taxon>Gunneridae</taxon>
        <taxon>Pentapetalae</taxon>
        <taxon>rosids</taxon>
        <taxon>malvids</taxon>
        <taxon>Brassicales</taxon>
        <taxon>Brassicaceae</taxon>
        <taxon>Brassiceae</taxon>
        <taxon>Raphanus</taxon>
    </lineage>
</organism>
<accession>A0A6J0M3L1</accession>
<feature type="domain" description="Glutaredoxin" evidence="6">
    <location>
        <begin position="65"/>
        <end position="128"/>
    </location>
</feature>
<dbReference type="PANTHER" id="PTHR10168">
    <property type="entry name" value="GLUTAREDOXIN"/>
    <property type="match status" value="1"/>
</dbReference>
<dbReference type="Proteomes" id="UP000504610">
    <property type="component" value="Chromosome 5"/>
</dbReference>
<dbReference type="GeneID" id="108838125"/>
<evidence type="ECO:0000256" key="3">
    <source>
        <dbReference type="ARBA" id="ARBA00022490"/>
    </source>
</evidence>
<feature type="region of interest" description="Disordered" evidence="5">
    <location>
        <begin position="1"/>
        <end position="52"/>
    </location>
</feature>
<dbReference type="InterPro" id="IPR036249">
    <property type="entry name" value="Thioredoxin-like_sf"/>
</dbReference>
<dbReference type="SUPFAM" id="SSF52833">
    <property type="entry name" value="Thioredoxin-like"/>
    <property type="match status" value="1"/>
</dbReference>
<dbReference type="Pfam" id="PF00462">
    <property type="entry name" value="Glutaredoxin"/>
    <property type="match status" value="1"/>
</dbReference>
<dbReference type="RefSeq" id="XP_018466598.1">
    <property type="nucleotide sequence ID" value="XM_018611096.2"/>
</dbReference>
<proteinExistence type="inferred from homology"/>
<dbReference type="KEGG" id="rsz:108838125"/>
<protein>
    <submittedName>
        <fullName evidence="8">Monothiol glutaredoxin-S13</fullName>
    </submittedName>
</protein>
<evidence type="ECO:0000256" key="5">
    <source>
        <dbReference type="SAM" id="MobiDB-lite"/>
    </source>
</evidence>
<comment type="subcellular location">
    <subcellularLocation>
        <location evidence="1">Cytoplasm</location>
    </subcellularLocation>
</comment>
<evidence type="ECO:0000256" key="4">
    <source>
        <dbReference type="ARBA" id="ARBA00023284"/>
    </source>
</evidence>
<dbReference type="Gene3D" id="3.40.30.10">
    <property type="entry name" value="Glutaredoxin"/>
    <property type="match status" value="1"/>
</dbReference>
<feature type="compositionally biased region" description="Low complexity" evidence="5">
    <location>
        <begin position="33"/>
        <end position="42"/>
    </location>
</feature>
<dbReference type="OrthoDB" id="418495at2759"/>
<dbReference type="NCBIfam" id="TIGR02189">
    <property type="entry name" value="GlrX-like_plant"/>
    <property type="match status" value="1"/>
</dbReference>
<dbReference type="PROSITE" id="PS51354">
    <property type="entry name" value="GLUTAREDOXIN_2"/>
    <property type="match status" value="1"/>
</dbReference>
<comment type="similarity">
    <text evidence="2">Belongs to the glutaredoxin family. CC-type subfamily.</text>
</comment>
<keyword evidence="7" id="KW-1185">Reference proteome</keyword>
<reference evidence="8" key="2">
    <citation type="submission" date="2025-08" db="UniProtKB">
        <authorList>
            <consortium name="RefSeq"/>
        </authorList>
    </citation>
    <scope>IDENTIFICATION</scope>
    <source>
        <tissue evidence="8">Leaf</tissue>
    </source>
</reference>
<evidence type="ECO:0000313" key="8">
    <source>
        <dbReference type="RefSeq" id="XP_018466598.1"/>
    </source>
</evidence>
<evidence type="ECO:0000313" key="7">
    <source>
        <dbReference type="Proteomes" id="UP000504610"/>
    </source>
</evidence>
<keyword evidence="4" id="KW-0676">Redox-active center</keyword>
<evidence type="ECO:0000256" key="1">
    <source>
        <dbReference type="ARBA" id="ARBA00004496"/>
    </source>
</evidence>
<name>A0A6J0M3L1_RAPSA</name>
<sequence length="156" mass="16952">MQKAVRPYKSSWTKTIPGNNIFRPKNEDKPCPSSSLSWLTSSPQKPSSLSTKKPNNVLVMENAAVVFARKGCCMGHVAKRLLLTHGANPLVVEIDEGDNNDDNIIISELGNNVISKEKLPVMFIGGKLFGGLENLMATHINGDLGPTLRQAGALWL</sequence>
<evidence type="ECO:0000256" key="2">
    <source>
        <dbReference type="ARBA" id="ARBA00007568"/>
    </source>
</evidence>
<reference evidence="7" key="1">
    <citation type="journal article" date="2019" name="Database">
        <title>The radish genome database (RadishGD): an integrated information resource for radish genomics.</title>
        <authorList>
            <person name="Yu H.J."/>
            <person name="Baek S."/>
            <person name="Lee Y.J."/>
            <person name="Cho A."/>
            <person name="Mun J.H."/>
        </authorList>
    </citation>
    <scope>NUCLEOTIDE SEQUENCE [LARGE SCALE GENOMIC DNA]</scope>
    <source>
        <strain evidence="7">cv. WK10039</strain>
    </source>
</reference>
<dbReference type="GO" id="GO:0005737">
    <property type="term" value="C:cytoplasm"/>
    <property type="evidence" value="ECO:0007669"/>
    <property type="project" value="UniProtKB-SubCell"/>
</dbReference>